<dbReference type="SMART" id="SM01190">
    <property type="entry name" value="EMP24_GP25L"/>
    <property type="match status" value="1"/>
</dbReference>
<keyword evidence="6 8" id="KW-0472">Membrane</keyword>
<keyword evidence="4 9" id="KW-0732">Signal</keyword>
<evidence type="ECO:0000313" key="11">
    <source>
        <dbReference type="EMBL" id="CAG9325899.1"/>
    </source>
</evidence>
<evidence type="ECO:0000256" key="4">
    <source>
        <dbReference type="ARBA" id="ARBA00022729"/>
    </source>
</evidence>
<sequence>MVGLFYIFLLSSVSALHFYLTEGYEKCFILDVPDQTVVLGEYNLLDPPPEDAPDQGVNLKITDPNGVIIHQRLVRSAGKFSFTSQTSGQNRICLLPTSSSWFGTSKKIRFDLGMDNTREKIHHEHLASKEQVTHLGEIVTAVNERLSEIVKGQNYAREKEALFKDESEQVNSRILWFTIFQTVVILVSGVWQIWSLRRFFISRKLV</sequence>
<keyword evidence="5 8" id="KW-1133">Transmembrane helix</keyword>
<evidence type="ECO:0000256" key="3">
    <source>
        <dbReference type="ARBA" id="ARBA00022692"/>
    </source>
</evidence>
<evidence type="ECO:0000256" key="5">
    <source>
        <dbReference type="ARBA" id="ARBA00022989"/>
    </source>
</evidence>
<feature type="domain" description="GOLD" evidence="10">
    <location>
        <begin position="25"/>
        <end position="114"/>
    </location>
</feature>
<dbReference type="AlphaFoldDB" id="A0AAU9JG72"/>
<dbReference type="PROSITE" id="PS50866">
    <property type="entry name" value="GOLD"/>
    <property type="match status" value="1"/>
</dbReference>
<evidence type="ECO:0000256" key="9">
    <source>
        <dbReference type="SAM" id="SignalP"/>
    </source>
</evidence>
<dbReference type="Proteomes" id="UP001162131">
    <property type="component" value="Unassembled WGS sequence"/>
</dbReference>
<dbReference type="EMBL" id="CAJZBQ010000039">
    <property type="protein sequence ID" value="CAG9325899.1"/>
    <property type="molecule type" value="Genomic_DNA"/>
</dbReference>
<feature type="chain" id="PRO_5043314160" description="GOLD domain-containing protein" evidence="9">
    <location>
        <begin position="16"/>
        <end position="206"/>
    </location>
</feature>
<accession>A0AAU9JG72</accession>
<name>A0AAU9JG72_9CILI</name>
<evidence type="ECO:0000256" key="8">
    <source>
        <dbReference type="SAM" id="Phobius"/>
    </source>
</evidence>
<dbReference type="PANTHER" id="PTHR22811">
    <property type="entry name" value="TRANSMEMBRANE EMP24 DOMAIN-CONTAINING PROTEIN"/>
    <property type="match status" value="1"/>
</dbReference>
<protein>
    <recommendedName>
        <fullName evidence="10">GOLD domain-containing protein</fullName>
    </recommendedName>
</protein>
<dbReference type="InterPro" id="IPR009038">
    <property type="entry name" value="GOLD_dom"/>
</dbReference>
<reference evidence="11" key="1">
    <citation type="submission" date="2021-09" db="EMBL/GenBank/DDBJ databases">
        <authorList>
            <consortium name="AG Swart"/>
            <person name="Singh M."/>
            <person name="Singh A."/>
            <person name="Seah K."/>
            <person name="Emmerich C."/>
        </authorList>
    </citation>
    <scope>NUCLEOTIDE SEQUENCE</scope>
    <source>
        <strain evidence="11">ATCC30299</strain>
    </source>
</reference>
<comment type="similarity">
    <text evidence="2 7">Belongs to the EMP24/GP25L family.</text>
</comment>
<evidence type="ECO:0000256" key="1">
    <source>
        <dbReference type="ARBA" id="ARBA00004479"/>
    </source>
</evidence>
<evidence type="ECO:0000256" key="6">
    <source>
        <dbReference type="ARBA" id="ARBA00023136"/>
    </source>
</evidence>
<dbReference type="InterPro" id="IPR015720">
    <property type="entry name" value="Emp24-like"/>
</dbReference>
<evidence type="ECO:0000313" key="12">
    <source>
        <dbReference type="Proteomes" id="UP001162131"/>
    </source>
</evidence>
<comment type="subcellular location">
    <subcellularLocation>
        <location evidence="1 7">Membrane</location>
        <topology evidence="1 7">Single-pass type I membrane protein</topology>
    </subcellularLocation>
</comment>
<feature type="signal peptide" evidence="9">
    <location>
        <begin position="1"/>
        <end position="15"/>
    </location>
</feature>
<proteinExistence type="inferred from homology"/>
<feature type="transmembrane region" description="Helical" evidence="8">
    <location>
        <begin position="174"/>
        <end position="194"/>
    </location>
</feature>
<comment type="caution">
    <text evidence="11">The sequence shown here is derived from an EMBL/GenBank/DDBJ whole genome shotgun (WGS) entry which is preliminary data.</text>
</comment>
<gene>
    <name evidence="11" type="ORF">BSTOLATCC_MIC39682</name>
</gene>
<organism evidence="11 12">
    <name type="scientific">Blepharisma stoltei</name>
    <dbReference type="NCBI Taxonomy" id="1481888"/>
    <lineage>
        <taxon>Eukaryota</taxon>
        <taxon>Sar</taxon>
        <taxon>Alveolata</taxon>
        <taxon>Ciliophora</taxon>
        <taxon>Postciliodesmatophora</taxon>
        <taxon>Heterotrichea</taxon>
        <taxon>Heterotrichida</taxon>
        <taxon>Blepharismidae</taxon>
        <taxon>Blepharisma</taxon>
    </lineage>
</organism>
<keyword evidence="12" id="KW-1185">Reference proteome</keyword>
<evidence type="ECO:0000256" key="2">
    <source>
        <dbReference type="ARBA" id="ARBA00007104"/>
    </source>
</evidence>
<evidence type="ECO:0000259" key="10">
    <source>
        <dbReference type="PROSITE" id="PS50866"/>
    </source>
</evidence>
<dbReference type="Pfam" id="PF01105">
    <property type="entry name" value="EMP24_GP25L"/>
    <property type="match status" value="1"/>
</dbReference>
<evidence type="ECO:0000256" key="7">
    <source>
        <dbReference type="RuleBase" id="RU003827"/>
    </source>
</evidence>
<keyword evidence="3 7" id="KW-0812">Transmembrane</keyword>
<dbReference type="GO" id="GO:0016020">
    <property type="term" value="C:membrane"/>
    <property type="evidence" value="ECO:0007669"/>
    <property type="project" value="UniProtKB-SubCell"/>
</dbReference>